<dbReference type="OrthoDB" id="19439at2759"/>
<dbReference type="Pfam" id="PF05046">
    <property type="entry name" value="Img2"/>
    <property type="match status" value="1"/>
</dbReference>
<dbReference type="AlphaFoldDB" id="A0A1E3PZG8"/>
<reference evidence="8 9" key="1">
    <citation type="journal article" date="2016" name="Proc. Natl. Acad. Sci. U.S.A.">
        <title>Comparative genomics of biotechnologically important yeasts.</title>
        <authorList>
            <person name="Riley R."/>
            <person name="Haridas S."/>
            <person name="Wolfe K.H."/>
            <person name="Lopes M.R."/>
            <person name="Hittinger C.T."/>
            <person name="Goeker M."/>
            <person name="Salamov A.A."/>
            <person name="Wisecaver J.H."/>
            <person name="Long T.M."/>
            <person name="Calvey C.H."/>
            <person name="Aerts A.L."/>
            <person name="Barry K.W."/>
            <person name="Choi C."/>
            <person name="Clum A."/>
            <person name="Coughlan A.Y."/>
            <person name="Deshpande S."/>
            <person name="Douglass A.P."/>
            <person name="Hanson S.J."/>
            <person name="Klenk H.-P."/>
            <person name="LaButti K.M."/>
            <person name="Lapidus A."/>
            <person name="Lindquist E.A."/>
            <person name="Lipzen A.M."/>
            <person name="Meier-Kolthoff J.P."/>
            <person name="Ohm R.A."/>
            <person name="Otillar R.P."/>
            <person name="Pangilinan J.L."/>
            <person name="Peng Y."/>
            <person name="Rokas A."/>
            <person name="Rosa C.A."/>
            <person name="Scheuner C."/>
            <person name="Sibirny A.A."/>
            <person name="Slot J.C."/>
            <person name="Stielow J.B."/>
            <person name="Sun H."/>
            <person name="Kurtzman C.P."/>
            <person name="Blackwell M."/>
            <person name="Grigoriev I.V."/>
            <person name="Jeffries T.W."/>
        </authorList>
    </citation>
    <scope>NUCLEOTIDE SEQUENCE [LARGE SCALE GENOMIC DNA]</scope>
    <source>
        <strain evidence="8 9">NRRL Y-11557</strain>
    </source>
</reference>
<dbReference type="InterPro" id="IPR007740">
    <property type="entry name" value="Ribosomal_mL49"/>
</dbReference>
<keyword evidence="3" id="KW-0689">Ribosomal protein</keyword>
<keyword evidence="9" id="KW-1185">Reference proteome</keyword>
<dbReference type="GO" id="GO:0003735">
    <property type="term" value="F:structural constituent of ribosome"/>
    <property type="evidence" value="ECO:0007669"/>
    <property type="project" value="InterPro"/>
</dbReference>
<keyword evidence="4" id="KW-0496">Mitochondrion</keyword>
<dbReference type="GO" id="GO:0006412">
    <property type="term" value="P:translation"/>
    <property type="evidence" value="ECO:0007669"/>
    <property type="project" value="InterPro"/>
</dbReference>
<keyword evidence="5" id="KW-0687">Ribonucleoprotein</keyword>
<dbReference type="Gene3D" id="3.30.780.10">
    <property type="entry name" value="SUI1-like domain"/>
    <property type="match status" value="1"/>
</dbReference>
<dbReference type="PANTHER" id="PTHR13477">
    <property type="entry name" value="MITOCHONDRIAL 39S RIBOSOMAL PROTEIN L49"/>
    <property type="match status" value="1"/>
</dbReference>
<evidence type="ECO:0000256" key="6">
    <source>
        <dbReference type="ARBA" id="ARBA00035191"/>
    </source>
</evidence>
<name>A0A1E3PZG8_LIPST</name>
<evidence type="ECO:0000256" key="2">
    <source>
        <dbReference type="ARBA" id="ARBA00005677"/>
    </source>
</evidence>
<evidence type="ECO:0000256" key="5">
    <source>
        <dbReference type="ARBA" id="ARBA00023274"/>
    </source>
</evidence>
<proteinExistence type="inferred from homology"/>
<organism evidence="8 9">
    <name type="scientific">Lipomyces starkeyi NRRL Y-11557</name>
    <dbReference type="NCBI Taxonomy" id="675824"/>
    <lineage>
        <taxon>Eukaryota</taxon>
        <taxon>Fungi</taxon>
        <taxon>Dikarya</taxon>
        <taxon>Ascomycota</taxon>
        <taxon>Saccharomycotina</taxon>
        <taxon>Lipomycetes</taxon>
        <taxon>Lipomycetales</taxon>
        <taxon>Lipomycetaceae</taxon>
        <taxon>Lipomyces</taxon>
    </lineage>
</organism>
<feature type="region of interest" description="Disordered" evidence="7">
    <location>
        <begin position="66"/>
        <end position="99"/>
    </location>
</feature>
<dbReference type="EMBL" id="KV454299">
    <property type="protein sequence ID" value="ODQ70740.1"/>
    <property type="molecule type" value="Genomic_DNA"/>
</dbReference>
<protein>
    <recommendedName>
        <fullName evidence="6">Large ribosomal subunit protein mL49</fullName>
    </recommendedName>
</protein>
<evidence type="ECO:0000256" key="4">
    <source>
        <dbReference type="ARBA" id="ARBA00023128"/>
    </source>
</evidence>
<comment type="similarity">
    <text evidence="2">Belongs to the mitochondrion-specific ribosomal protein mL49 family.</text>
</comment>
<dbReference type="GO" id="GO:0005762">
    <property type="term" value="C:mitochondrial large ribosomal subunit"/>
    <property type="evidence" value="ECO:0007669"/>
    <property type="project" value="TreeGrafter"/>
</dbReference>
<evidence type="ECO:0000256" key="7">
    <source>
        <dbReference type="SAM" id="MobiDB-lite"/>
    </source>
</evidence>
<comment type="subcellular location">
    <subcellularLocation>
        <location evidence="1">Mitochondrion</location>
    </subcellularLocation>
</comment>
<dbReference type="Proteomes" id="UP000094385">
    <property type="component" value="Unassembled WGS sequence"/>
</dbReference>
<evidence type="ECO:0000256" key="1">
    <source>
        <dbReference type="ARBA" id="ARBA00004173"/>
    </source>
</evidence>
<dbReference type="PANTHER" id="PTHR13477:SF0">
    <property type="entry name" value="LARGE RIBOSOMAL SUBUNIT PROTEIN ML49"/>
    <property type="match status" value="1"/>
</dbReference>
<evidence type="ECO:0000256" key="3">
    <source>
        <dbReference type="ARBA" id="ARBA00022980"/>
    </source>
</evidence>
<dbReference type="STRING" id="675824.A0A1E3PZG8"/>
<accession>A0A1E3PZG8</accession>
<evidence type="ECO:0000313" key="9">
    <source>
        <dbReference type="Proteomes" id="UP000094385"/>
    </source>
</evidence>
<gene>
    <name evidence="8" type="ORF">LIPSTDRAFT_5502</name>
</gene>
<evidence type="ECO:0000313" key="8">
    <source>
        <dbReference type="EMBL" id="ODQ70740.1"/>
    </source>
</evidence>
<sequence length="190" mass="20919">MLLLRVSRLRAQMCRATTSHCLSRIILPSVASNFSRSIRATGSIRDSISTANDVVVPYASIPKRDIKTSKDRKKVKNLPREPELPSQPNDGSSPLKFEYSPSGPDTTHGFYFVERTSAGNLPVYKELKNGGNLVITIVKGITGDAHALKKDIQAALGLTSERIAVNPVTRHIAIKGDYFVRTRDLLNTVF</sequence>